<reference evidence="9 10" key="1">
    <citation type="journal article" date="2009" name="PLoS Genet.">
        <title>The genome of Nectria haematococca: contribution of supernumerary chromosomes to gene expansion.</title>
        <authorList>
            <person name="Coleman J.J."/>
            <person name="Rounsley S.D."/>
            <person name="Rodriguez-Carres M."/>
            <person name="Kuo A."/>
            <person name="Wasmann C.C."/>
            <person name="Grimwood J."/>
            <person name="Schmutz J."/>
            <person name="Taga M."/>
            <person name="White G.J."/>
            <person name="Zhou S."/>
            <person name="Schwartz D.C."/>
            <person name="Freitag M."/>
            <person name="Ma L.J."/>
            <person name="Danchin E.G."/>
            <person name="Henrissat B."/>
            <person name="Coutinho P.M."/>
            <person name="Nelson D.R."/>
            <person name="Straney D."/>
            <person name="Napoli C.A."/>
            <person name="Barker B.M."/>
            <person name="Gribskov M."/>
            <person name="Rep M."/>
            <person name="Kroken S."/>
            <person name="Molnar I."/>
            <person name="Rensing C."/>
            <person name="Kennell J.C."/>
            <person name="Zamora J."/>
            <person name="Farman M.L."/>
            <person name="Selker E.U."/>
            <person name="Salamov A."/>
            <person name="Shapiro H."/>
            <person name="Pangilinan J."/>
            <person name="Lindquist E."/>
            <person name="Lamers C."/>
            <person name="Grigoriev I.V."/>
            <person name="Geiser D.M."/>
            <person name="Covert S.F."/>
            <person name="Temporini E."/>
            <person name="Vanetten H.D."/>
        </authorList>
    </citation>
    <scope>NUCLEOTIDE SEQUENCE [LARGE SCALE GENOMIC DNA]</scope>
    <source>
        <strain evidence="10">ATCC MYA-4622 / CBS 123669 / FGSC 9596 / NRRL 45880 / 77-13-4</strain>
    </source>
</reference>
<feature type="transmembrane region" description="Helical" evidence="7">
    <location>
        <begin position="324"/>
        <end position="342"/>
    </location>
</feature>
<dbReference type="GO" id="GO:0022857">
    <property type="term" value="F:transmembrane transporter activity"/>
    <property type="evidence" value="ECO:0007669"/>
    <property type="project" value="InterPro"/>
</dbReference>
<feature type="transmembrane region" description="Helical" evidence="7">
    <location>
        <begin position="257"/>
        <end position="277"/>
    </location>
</feature>
<dbReference type="HOGENOM" id="CLU_001265_0_1_1"/>
<evidence type="ECO:0000259" key="8">
    <source>
        <dbReference type="PROSITE" id="PS50850"/>
    </source>
</evidence>
<feature type="domain" description="Major facilitator superfamily (MFS) profile" evidence="8">
    <location>
        <begin position="29"/>
        <end position="444"/>
    </location>
</feature>
<comment type="subcellular location">
    <subcellularLocation>
        <location evidence="1">Membrane</location>
        <topology evidence="1">Multi-pass membrane protein</topology>
    </subcellularLocation>
</comment>
<name>C7Z361_FUSV7</name>
<dbReference type="OMA" id="FHIADAK"/>
<evidence type="ECO:0000256" key="6">
    <source>
        <dbReference type="ARBA" id="ARBA00023180"/>
    </source>
</evidence>
<dbReference type="KEGG" id="nhe:NECHADRAFT_97849"/>
<evidence type="ECO:0000256" key="7">
    <source>
        <dbReference type="SAM" id="Phobius"/>
    </source>
</evidence>
<dbReference type="PANTHER" id="PTHR43791:SF91">
    <property type="entry name" value="MAJOR FACILITATOR SUPERFAMILY (MFS) PROFILE DOMAIN-CONTAINING PROTEIN-RELATED"/>
    <property type="match status" value="1"/>
</dbReference>
<dbReference type="EMBL" id="GG698907">
    <property type="protein sequence ID" value="EEU41775.1"/>
    <property type="molecule type" value="Genomic_DNA"/>
</dbReference>
<keyword evidence="4 7" id="KW-1133">Transmembrane helix</keyword>
<accession>C7Z361</accession>
<proteinExistence type="predicted"/>
<dbReference type="Gene3D" id="1.20.1250.20">
    <property type="entry name" value="MFS general substrate transporter like domains"/>
    <property type="match status" value="2"/>
</dbReference>
<dbReference type="OrthoDB" id="2962993at2759"/>
<feature type="transmembrane region" description="Helical" evidence="7">
    <location>
        <begin position="28"/>
        <end position="46"/>
    </location>
</feature>
<dbReference type="InParanoid" id="C7Z361"/>
<keyword evidence="3 7" id="KW-0812">Transmembrane</keyword>
<dbReference type="eggNOG" id="KOG2533">
    <property type="taxonomic scope" value="Eukaryota"/>
</dbReference>
<organism evidence="9 10">
    <name type="scientific">Fusarium vanettenii (strain ATCC MYA-4622 / CBS 123669 / FGSC 9596 / NRRL 45880 / 77-13-4)</name>
    <name type="common">Fusarium solani subsp. pisi</name>
    <dbReference type="NCBI Taxonomy" id="660122"/>
    <lineage>
        <taxon>Eukaryota</taxon>
        <taxon>Fungi</taxon>
        <taxon>Dikarya</taxon>
        <taxon>Ascomycota</taxon>
        <taxon>Pezizomycotina</taxon>
        <taxon>Sordariomycetes</taxon>
        <taxon>Hypocreomycetidae</taxon>
        <taxon>Hypocreales</taxon>
        <taxon>Nectriaceae</taxon>
        <taxon>Fusarium</taxon>
        <taxon>Fusarium solani species complex</taxon>
        <taxon>Fusarium vanettenii</taxon>
    </lineage>
</organism>
<feature type="transmembrane region" description="Helical" evidence="7">
    <location>
        <begin position="156"/>
        <end position="176"/>
    </location>
</feature>
<keyword evidence="5 7" id="KW-0472">Membrane</keyword>
<evidence type="ECO:0000256" key="3">
    <source>
        <dbReference type="ARBA" id="ARBA00022692"/>
    </source>
</evidence>
<evidence type="ECO:0000313" key="10">
    <source>
        <dbReference type="Proteomes" id="UP000005206"/>
    </source>
</evidence>
<feature type="transmembrane region" description="Helical" evidence="7">
    <location>
        <begin position="66"/>
        <end position="84"/>
    </location>
</feature>
<feature type="transmembrane region" description="Helical" evidence="7">
    <location>
        <begin position="348"/>
        <end position="372"/>
    </location>
</feature>
<dbReference type="FunFam" id="1.20.1250.20:FF:000068">
    <property type="entry name" value="MFS general substrate transporter"/>
    <property type="match status" value="1"/>
</dbReference>
<dbReference type="PANTHER" id="PTHR43791">
    <property type="entry name" value="PERMEASE-RELATED"/>
    <property type="match status" value="1"/>
</dbReference>
<dbReference type="PROSITE" id="PS50850">
    <property type="entry name" value="MFS"/>
    <property type="match status" value="1"/>
</dbReference>
<evidence type="ECO:0000256" key="2">
    <source>
        <dbReference type="ARBA" id="ARBA00022448"/>
    </source>
</evidence>
<dbReference type="FunFam" id="1.20.1250.20:FF:000034">
    <property type="entry name" value="MFS general substrate transporter"/>
    <property type="match status" value="1"/>
</dbReference>
<evidence type="ECO:0000313" key="9">
    <source>
        <dbReference type="EMBL" id="EEU41775.1"/>
    </source>
</evidence>
<dbReference type="RefSeq" id="XP_003047488.1">
    <property type="nucleotide sequence ID" value="XM_003047442.1"/>
</dbReference>
<sequence length="475" mass="52371">MATTPSHHNDLYIDEKAEKMLLRKLDRWIIPPVMLLYLFSFLDWVGVGNARLYGLEEDLGLVGDQYQLAVSILFVTYTLSEVPSNIVLKKFTPSRWLALITTGWGVVATLTGIVQSFYGLIICRLLLGALEGGLFPGLAVYLTFFYTKRELALRIAYLFVSSAIAGSLGGLLAYAFGFMDGISGMRGWRWILVLEGVPTVILGIAAWFWLANDPETAYFLSSDERDLAVRRMQRQIGHTVSSGQLHKKDAYAGFLDWKIWVFAVAQFGVDLVLYGYATFLPTIIQGLGSWSIAQVQALTIPCYALGALTYLVVAWLSDRSQRRAAYIVGFGLVSAAGYAILLSPSLGAVKYFGCCVVAISLYVIVGIPLAWLPSNNPRYGKRTVAVGLQVTVGNLAGIPAPFLYSSKDGPRFIVGHSVSMAMILMAMVLFLTMGLWFRHANGRRASGDDDHLVEGMTDEEIAELGEDNPAYRYTW</sequence>
<dbReference type="Proteomes" id="UP000005206">
    <property type="component" value="Chromosome 12"/>
</dbReference>
<keyword evidence="2" id="KW-0813">Transport</keyword>
<dbReference type="GO" id="GO:0016020">
    <property type="term" value="C:membrane"/>
    <property type="evidence" value="ECO:0007669"/>
    <property type="project" value="UniProtKB-SubCell"/>
</dbReference>
<feature type="transmembrane region" description="Helical" evidence="7">
    <location>
        <begin position="416"/>
        <end position="437"/>
    </location>
</feature>
<feature type="transmembrane region" description="Helical" evidence="7">
    <location>
        <begin position="384"/>
        <end position="404"/>
    </location>
</feature>
<dbReference type="VEuPathDB" id="FungiDB:NECHADRAFT_97849"/>
<dbReference type="Pfam" id="PF07690">
    <property type="entry name" value="MFS_1"/>
    <property type="match status" value="1"/>
</dbReference>
<evidence type="ECO:0000256" key="5">
    <source>
        <dbReference type="ARBA" id="ARBA00023136"/>
    </source>
</evidence>
<keyword evidence="6" id="KW-0325">Glycoprotein</keyword>
<keyword evidence="10" id="KW-1185">Reference proteome</keyword>
<protein>
    <recommendedName>
        <fullName evidence="8">Major facilitator superfamily (MFS) profile domain-containing protein</fullName>
    </recommendedName>
</protein>
<dbReference type="InterPro" id="IPR036259">
    <property type="entry name" value="MFS_trans_sf"/>
</dbReference>
<feature type="transmembrane region" description="Helical" evidence="7">
    <location>
        <begin position="96"/>
        <end position="118"/>
    </location>
</feature>
<feature type="transmembrane region" description="Helical" evidence="7">
    <location>
        <begin position="188"/>
        <end position="210"/>
    </location>
</feature>
<gene>
    <name evidence="9" type="ORF">NECHADRAFT_97849</name>
</gene>
<feature type="transmembrane region" description="Helical" evidence="7">
    <location>
        <begin position="124"/>
        <end position="144"/>
    </location>
</feature>
<dbReference type="InterPro" id="IPR011701">
    <property type="entry name" value="MFS"/>
</dbReference>
<evidence type="ECO:0000256" key="1">
    <source>
        <dbReference type="ARBA" id="ARBA00004141"/>
    </source>
</evidence>
<evidence type="ECO:0000256" key="4">
    <source>
        <dbReference type="ARBA" id="ARBA00022989"/>
    </source>
</evidence>
<dbReference type="SUPFAM" id="SSF103473">
    <property type="entry name" value="MFS general substrate transporter"/>
    <property type="match status" value="1"/>
</dbReference>
<dbReference type="InterPro" id="IPR020846">
    <property type="entry name" value="MFS_dom"/>
</dbReference>
<dbReference type="AlphaFoldDB" id="C7Z361"/>
<feature type="transmembrane region" description="Helical" evidence="7">
    <location>
        <begin position="297"/>
        <end position="317"/>
    </location>
</feature>
<dbReference type="GeneID" id="9676234"/>